<sequence>MIGYLHGRVIALYTDYCLLDVHGVGYRVFVANSTRTKLRLKEEASLFVYTSVREDAIVLYGFAAEEEYDLFLQLIGVSGIGPKVALGILSAITVEGLCRAIQNKQASVLTKLPGIGKKSAERLILELKDKVAFRGSAEEELLTIENAEEVGDDAASEAMAALQSLGYTPSEIAPVIRKTAKYKTTEAIIKASLKELSHM</sequence>
<evidence type="ECO:0000256" key="4">
    <source>
        <dbReference type="ARBA" id="ARBA00023172"/>
    </source>
</evidence>
<keyword evidence="8" id="KW-0347">Helicase</keyword>
<dbReference type="Pfam" id="PF14520">
    <property type="entry name" value="HHH_5"/>
    <property type="match status" value="1"/>
</dbReference>
<dbReference type="InterPro" id="IPR036267">
    <property type="entry name" value="RuvA_C_sf"/>
</dbReference>
<dbReference type="SUPFAM" id="SSF46929">
    <property type="entry name" value="DNA helicase RuvA subunit, C-terminal domain"/>
    <property type="match status" value="1"/>
</dbReference>
<feature type="region of interest" description="Domain III" evidence="6">
    <location>
        <begin position="150"/>
        <end position="199"/>
    </location>
</feature>
<organism evidence="8 9">
    <name type="scientific">Mitsuokella jalaludinii</name>
    <dbReference type="NCBI Taxonomy" id="187979"/>
    <lineage>
        <taxon>Bacteria</taxon>
        <taxon>Bacillati</taxon>
        <taxon>Bacillota</taxon>
        <taxon>Negativicutes</taxon>
        <taxon>Selenomonadales</taxon>
        <taxon>Selenomonadaceae</taxon>
        <taxon>Mitsuokella</taxon>
    </lineage>
</organism>
<keyword evidence="9" id="KW-1185">Reference proteome</keyword>
<feature type="domain" description="Helix-hairpin-helix DNA-binding motif class 1" evidence="7">
    <location>
        <begin position="107"/>
        <end position="126"/>
    </location>
</feature>
<comment type="function">
    <text evidence="6">The RuvA-RuvB-RuvC complex processes Holliday junction (HJ) DNA during genetic recombination and DNA repair, while the RuvA-RuvB complex plays an important role in the rescue of blocked DNA replication forks via replication fork reversal (RFR). RuvA specifically binds to HJ cruciform DNA, conferring on it an open structure. The RuvB hexamer acts as an ATP-dependent pump, pulling dsDNA into and through the RuvAB complex. HJ branch migration allows RuvC to scan DNA until it finds its consensus sequence, where it cleaves and resolves the cruciform DNA.</text>
</comment>
<dbReference type="InterPro" id="IPR011114">
    <property type="entry name" value="RuvA_C"/>
</dbReference>
<gene>
    <name evidence="6 8" type="primary">ruvA</name>
    <name evidence="8" type="ORF">ERS852385_00628</name>
</gene>
<keyword evidence="5 6" id="KW-0234">DNA repair</keyword>
<evidence type="ECO:0000256" key="6">
    <source>
        <dbReference type="HAMAP-Rule" id="MF_00031"/>
    </source>
</evidence>
<dbReference type="EMBL" id="CYYU01000002">
    <property type="protein sequence ID" value="CUN51049.1"/>
    <property type="molecule type" value="Genomic_DNA"/>
</dbReference>
<comment type="similarity">
    <text evidence="6">Belongs to the RuvA family.</text>
</comment>
<dbReference type="GO" id="GO:0005524">
    <property type="term" value="F:ATP binding"/>
    <property type="evidence" value="ECO:0007669"/>
    <property type="project" value="InterPro"/>
</dbReference>
<dbReference type="InterPro" id="IPR012340">
    <property type="entry name" value="NA-bd_OB-fold"/>
</dbReference>
<dbReference type="Pfam" id="PF07499">
    <property type="entry name" value="RuvA_C"/>
    <property type="match status" value="1"/>
</dbReference>
<proteinExistence type="inferred from homology"/>
<keyword evidence="8" id="KW-0067">ATP-binding</keyword>
<dbReference type="GO" id="GO:0000400">
    <property type="term" value="F:four-way junction DNA binding"/>
    <property type="evidence" value="ECO:0007669"/>
    <property type="project" value="UniProtKB-UniRule"/>
</dbReference>
<dbReference type="NCBIfam" id="TIGR00084">
    <property type="entry name" value="ruvA"/>
    <property type="match status" value="1"/>
</dbReference>
<dbReference type="SUPFAM" id="SSF47781">
    <property type="entry name" value="RuvA domain 2-like"/>
    <property type="match status" value="1"/>
</dbReference>
<dbReference type="GO" id="GO:0006310">
    <property type="term" value="P:DNA recombination"/>
    <property type="evidence" value="ECO:0007669"/>
    <property type="project" value="UniProtKB-UniRule"/>
</dbReference>
<reference evidence="8 9" key="1">
    <citation type="submission" date="2015-09" db="EMBL/GenBank/DDBJ databases">
        <authorList>
            <consortium name="Pathogen Informatics"/>
        </authorList>
    </citation>
    <scope>NUCLEOTIDE SEQUENCE [LARGE SCALE GENOMIC DNA]</scope>
    <source>
        <strain evidence="8 9">2789STDY5608828</strain>
    </source>
</reference>
<feature type="domain" description="Helix-hairpin-helix DNA-binding motif class 1" evidence="7">
    <location>
        <begin position="72"/>
        <end position="91"/>
    </location>
</feature>
<dbReference type="InterPro" id="IPR010994">
    <property type="entry name" value="RuvA_2-like"/>
</dbReference>
<comment type="domain">
    <text evidence="6">Has three domains with a flexible linker between the domains II and III and assumes an 'L' shape. Domain III is highly mobile and contacts RuvB.</text>
</comment>
<dbReference type="GO" id="GO:0009378">
    <property type="term" value="F:four-way junction helicase activity"/>
    <property type="evidence" value="ECO:0007669"/>
    <property type="project" value="InterPro"/>
</dbReference>
<dbReference type="GO" id="GO:0048476">
    <property type="term" value="C:Holliday junction resolvase complex"/>
    <property type="evidence" value="ECO:0007669"/>
    <property type="project" value="UniProtKB-UniRule"/>
</dbReference>
<dbReference type="HAMAP" id="MF_00031">
    <property type="entry name" value="DNA_HJ_migration_RuvA"/>
    <property type="match status" value="1"/>
</dbReference>
<dbReference type="GO" id="GO:0006281">
    <property type="term" value="P:DNA repair"/>
    <property type="evidence" value="ECO:0007669"/>
    <property type="project" value="UniProtKB-UniRule"/>
</dbReference>
<comment type="subcellular location">
    <subcellularLocation>
        <location evidence="6">Cytoplasm</location>
    </subcellularLocation>
</comment>
<dbReference type="GO" id="GO:0005737">
    <property type="term" value="C:cytoplasm"/>
    <property type="evidence" value="ECO:0007669"/>
    <property type="project" value="UniProtKB-SubCell"/>
</dbReference>
<comment type="subunit">
    <text evidence="6">Homotetramer. Forms an RuvA(8)-RuvB(12)-Holliday junction (HJ) complex. HJ DNA is sandwiched between 2 RuvA tetramers; dsDNA enters through RuvA and exits via RuvB. An RuvB hexamer assembles on each DNA strand where it exits the tetramer. Each RuvB hexamer is contacted by two RuvA subunits (via domain III) on 2 adjacent RuvB subunits; this complex drives branch migration. In the full resolvosome a probable DNA-RuvA(4)-RuvB(12)-RuvC(2) complex forms which resolves the HJ.</text>
</comment>
<dbReference type="InterPro" id="IPR013849">
    <property type="entry name" value="DNA_helicase_Holl-junc_RuvA_I"/>
</dbReference>
<keyword evidence="8" id="KW-0378">Hydrolase</keyword>
<name>A0A173XH93_9FIRM</name>
<evidence type="ECO:0000313" key="9">
    <source>
        <dbReference type="Proteomes" id="UP000095546"/>
    </source>
</evidence>
<dbReference type="Proteomes" id="UP000095546">
    <property type="component" value="Unassembled WGS sequence"/>
</dbReference>
<dbReference type="GO" id="GO:0016787">
    <property type="term" value="F:hydrolase activity"/>
    <property type="evidence" value="ECO:0007669"/>
    <property type="project" value="UniProtKB-KW"/>
</dbReference>
<keyword evidence="4 6" id="KW-0233">DNA recombination</keyword>
<keyword evidence="2 6" id="KW-0227">DNA damage</keyword>
<dbReference type="CDD" id="cd14332">
    <property type="entry name" value="UBA_RuvA_C"/>
    <property type="match status" value="1"/>
</dbReference>
<evidence type="ECO:0000313" key="8">
    <source>
        <dbReference type="EMBL" id="CUN51049.1"/>
    </source>
</evidence>
<dbReference type="Gene3D" id="1.10.8.10">
    <property type="entry name" value="DNA helicase RuvA subunit, C-terminal domain"/>
    <property type="match status" value="1"/>
</dbReference>
<evidence type="ECO:0000256" key="1">
    <source>
        <dbReference type="ARBA" id="ARBA00022490"/>
    </source>
</evidence>
<dbReference type="SUPFAM" id="SSF50249">
    <property type="entry name" value="Nucleic acid-binding proteins"/>
    <property type="match status" value="1"/>
</dbReference>
<keyword evidence="1 6" id="KW-0963">Cytoplasm</keyword>
<evidence type="ECO:0000256" key="5">
    <source>
        <dbReference type="ARBA" id="ARBA00023204"/>
    </source>
</evidence>
<comment type="caution">
    <text evidence="6">Lacks conserved residue(s) required for the propagation of feature annotation.</text>
</comment>
<dbReference type="eggNOG" id="COG0632">
    <property type="taxonomic scope" value="Bacteria"/>
</dbReference>
<keyword evidence="8" id="KW-0547">Nucleotide-binding</keyword>
<evidence type="ECO:0000256" key="2">
    <source>
        <dbReference type="ARBA" id="ARBA00022763"/>
    </source>
</evidence>
<dbReference type="Gene3D" id="2.40.50.140">
    <property type="entry name" value="Nucleic acid-binding proteins"/>
    <property type="match status" value="1"/>
</dbReference>
<dbReference type="SMART" id="SM00278">
    <property type="entry name" value="HhH1"/>
    <property type="match status" value="2"/>
</dbReference>
<keyword evidence="3 6" id="KW-0238">DNA-binding</keyword>
<dbReference type="InterPro" id="IPR003583">
    <property type="entry name" value="Hlx-hairpin-Hlx_DNA-bd_motif"/>
</dbReference>
<dbReference type="Pfam" id="PF01330">
    <property type="entry name" value="RuvA_N"/>
    <property type="match status" value="1"/>
</dbReference>
<evidence type="ECO:0000259" key="7">
    <source>
        <dbReference type="SMART" id="SM00278"/>
    </source>
</evidence>
<accession>A0A173XH93</accession>
<dbReference type="Gene3D" id="1.10.150.20">
    <property type="entry name" value="5' to 3' exonuclease, C-terminal subdomain"/>
    <property type="match status" value="1"/>
</dbReference>
<dbReference type="AlphaFoldDB" id="A0A173XH93"/>
<evidence type="ECO:0000256" key="3">
    <source>
        <dbReference type="ARBA" id="ARBA00023125"/>
    </source>
</evidence>
<protein>
    <recommendedName>
        <fullName evidence="6">Holliday junction branch migration complex subunit RuvA</fullName>
    </recommendedName>
</protein>
<dbReference type="InterPro" id="IPR000085">
    <property type="entry name" value="RuvA"/>
</dbReference>
<dbReference type="OrthoDB" id="5293449at2"/>
<dbReference type="GO" id="GO:0009379">
    <property type="term" value="C:Holliday junction helicase complex"/>
    <property type="evidence" value="ECO:0007669"/>
    <property type="project" value="InterPro"/>
</dbReference>
<dbReference type="STRING" id="187979.ERS852385_00628"/>
<dbReference type="RefSeq" id="WP_055160564.1">
    <property type="nucleotide sequence ID" value="NZ_CABIWZ010000002.1"/>
</dbReference>